<dbReference type="AlphaFoldDB" id="A0A9D2HN91"/>
<dbReference type="SUPFAM" id="SSF52091">
    <property type="entry name" value="SpoIIaa-like"/>
    <property type="match status" value="1"/>
</dbReference>
<dbReference type="CDD" id="cd07043">
    <property type="entry name" value="STAS_anti-anti-sigma_factors"/>
    <property type="match status" value="1"/>
</dbReference>
<gene>
    <name evidence="2" type="ORF">H9784_07140</name>
</gene>
<accession>A0A9D2HN91</accession>
<dbReference type="Pfam" id="PF01740">
    <property type="entry name" value="STAS"/>
    <property type="match status" value="1"/>
</dbReference>
<dbReference type="Gene3D" id="3.30.750.24">
    <property type="entry name" value="STAS domain"/>
    <property type="match status" value="1"/>
</dbReference>
<dbReference type="PANTHER" id="PTHR33495">
    <property type="entry name" value="ANTI-SIGMA FACTOR ANTAGONIST TM_1081-RELATED-RELATED"/>
    <property type="match status" value="1"/>
</dbReference>
<reference evidence="2" key="2">
    <citation type="submission" date="2021-04" db="EMBL/GenBank/DDBJ databases">
        <authorList>
            <person name="Gilroy R."/>
        </authorList>
    </citation>
    <scope>NUCLEOTIDE SEQUENCE</scope>
    <source>
        <strain evidence="2">5032</strain>
    </source>
</reference>
<dbReference type="PANTHER" id="PTHR33495:SF2">
    <property type="entry name" value="ANTI-SIGMA FACTOR ANTAGONIST TM_1081-RELATED"/>
    <property type="match status" value="1"/>
</dbReference>
<sequence length="117" mass="12832">MFTLDTESHNKTIIVRYQGTLLLQDAIALRDELEKLLLADNVAQVVIDLSEVHEVDSSGIGALVSADTLGRSRGRGLILLSPSQQVEQILKDVDIEGFLPSLANEHELESQLPDVLE</sequence>
<evidence type="ECO:0000313" key="3">
    <source>
        <dbReference type="Proteomes" id="UP000823821"/>
    </source>
</evidence>
<reference evidence="2" key="1">
    <citation type="journal article" date="2021" name="PeerJ">
        <title>Extensive microbial diversity within the chicken gut microbiome revealed by metagenomics and culture.</title>
        <authorList>
            <person name="Gilroy R."/>
            <person name="Ravi A."/>
            <person name="Getino M."/>
            <person name="Pursley I."/>
            <person name="Horton D.L."/>
            <person name="Alikhan N.F."/>
            <person name="Baker D."/>
            <person name="Gharbi K."/>
            <person name="Hall N."/>
            <person name="Watson M."/>
            <person name="Adriaenssens E.M."/>
            <person name="Foster-Nyarko E."/>
            <person name="Jarju S."/>
            <person name="Secka A."/>
            <person name="Antonio M."/>
            <person name="Oren A."/>
            <person name="Chaudhuri R.R."/>
            <person name="La Ragione R."/>
            <person name="Hildebrand F."/>
            <person name="Pallen M.J."/>
        </authorList>
    </citation>
    <scope>NUCLEOTIDE SEQUENCE</scope>
    <source>
        <strain evidence="2">5032</strain>
    </source>
</reference>
<evidence type="ECO:0000259" key="1">
    <source>
        <dbReference type="PROSITE" id="PS50801"/>
    </source>
</evidence>
<dbReference type="PROSITE" id="PS50801">
    <property type="entry name" value="STAS"/>
    <property type="match status" value="1"/>
</dbReference>
<comment type="caution">
    <text evidence="2">The sequence shown here is derived from an EMBL/GenBank/DDBJ whole genome shotgun (WGS) entry which is preliminary data.</text>
</comment>
<dbReference type="EMBL" id="DWZD01000040">
    <property type="protein sequence ID" value="HJA79322.1"/>
    <property type="molecule type" value="Genomic_DNA"/>
</dbReference>
<proteinExistence type="predicted"/>
<evidence type="ECO:0000313" key="2">
    <source>
        <dbReference type="EMBL" id="HJA79322.1"/>
    </source>
</evidence>
<feature type="domain" description="STAS" evidence="1">
    <location>
        <begin position="2"/>
        <end position="117"/>
    </location>
</feature>
<dbReference type="Proteomes" id="UP000823821">
    <property type="component" value="Unassembled WGS sequence"/>
</dbReference>
<name>A0A9D2HN91_9BACT</name>
<dbReference type="InterPro" id="IPR002645">
    <property type="entry name" value="STAS_dom"/>
</dbReference>
<dbReference type="GO" id="GO:0043856">
    <property type="term" value="F:anti-sigma factor antagonist activity"/>
    <property type="evidence" value="ECO:0007669"/>
    <property type="project" value="TreeGrafter"/>
</dbReference>
<dbReference type="InterPro" id="IPR036513">
    <property type="entry name" value="STAS_dom_sf"/>
</dbReference>
<protein>
    <submittedName>
        <fullName evidence="2">STAS domain-containing protein</fullName>
    </submittedName>
</protein>
<organism evidence="2 3">
    <name type="scientific">Candidatus Desulfovibrio intestinavium</name>
    <dbReference type="NCBI Taxonomy" id="2838534"/>
    <lineage>
        <taxon>Bacteria</taxon>
        <taxon>Pseudomonadati</taxon>
        <taxon>Thermodesulfobacteriota</taxon>
        <taxon>Desulfovibrionia</taxon>
        <taxon>Desulfovibrionales</taxon>
        <taxon>Desulfovibrionaceae</taxon>
        <taxon>Desulfovibrio</taxon>
    </lineage>
</organism>